<sequence>MSDHVGLTQADALSKGGEELGVESEGLYSQLNSLIQDMERDADSLQGNALAKFREARNELTNRFDELMNWCSNNGIKLNEGQQQVNWADSTSGDDFGGTGRELGGLARPVNG</sequence>
<dbReference type="Proteomes" id="UP000269198">
    <property type="component" value="Unassembled WGS sequence"/>
</dbReference>
<name>A0A3N0E947_9ACTN</name>
<protein>
    <submittedName>
        <fullName evidence="2">Uncharacterized protein</fullName>
    </submittedName>
</protein>
<evidence type="ECO:0000313" key="3">
    <source>
        <dbReference type="Proteomes" id="UP000269198"/>
    </source>
</evidence>
<accession>A0A3N0E947</accession>
<keyword evidence="3" id="KW-1185">Reference proteome</keyword>
<evidence type="ECO:0000256" key="1">
    <source>
        <dbReference type="SAM" id="MobiDB-lite"/>
    </source>
</evidence>
<gene>
    <name evidence="2" type="ORF">EFW17_12515</name>
</gene>
<dbReference type="AlphaFoldDB" id="A0A3N0E947"/>
<evidence type="ECO:0000313" key="2">
    <source>
        <dbReference type="EMBL" id="RNL84373.1"/>
    </source>
</evidence>
<dbReference type="EMBL" id="RJMB01000011">
    <property type="protein sequence ID" value="RNL84373.1"/>
    <property type="molecule type" value="Genomic_DNA"/>
</dbReference>
<organism evidence="2 3">
    <name type="scientific">Halostreptopolyspora alba</name>
    <dbReference type="NCBI Taxonomy" id="2487137"/>
    <lineage>
        <taxon>Bacteria</taxon>
        <taxon>Bacillati</taxon>
        <taxon>Actinomycetota</taxon>
        <taxon>Actinomycetes</taxon>
        <taxon>Streptosporangiales</taxon>
        <taxon>Nocardiopsidaceae</taxon>
        <taxon>Halostreptopolyspora</taxon>
    </lineage>
</organism>
<comment type="caution">
    <text evidence="2">The sequence shown here is derived from an EMBL/GenBank/DDBJ whole genome shotgun (WGS) entry which is preliminary data.</text>
</comment>
<feature type="region of interest" description="Disordered" evidence="1">
    <location>
        <begin position="87"/>
        <end position="112"/>
    </location>
</feature>
<dbReference type="OrthoDB" id="3429111at2"/>
<reference evidence="2 3" key="1">
    <citation type="submission" date="2018-11" db="EMBL/GenBank/DDBJ databases">
        <title>The genome draft of YIM 96095.</title>
        <authorList>
            <person name="Tang S.-K."/>
            <person name="Chunyu W.-X."/>
            <person name="Feng Y.-Z."/>
        </authorList>
    </citation>
    <scope>NUCLEOTIDE SEQUENCE [LARGE SCALE GENOMIC DNA]</scope>
    <source>
        <strain evidence="2 3">YIM 96095</strain>
    </source>
</reference>
<dbReference type="RefSeq" id="WP_123201544.1">
    <property type="nucleotide sequence ID" value="NZ_RJMB01000011.1"/>
</dbReference>
<proteinExistence type="predicted"/>